<protein>
    <recommendedName>
        <fullName evidence="2">Glutaredoxin domain-containing protein</fullName>
    </recommendedName>
</protein>
<comment type="caution">
    <text evidence="1">The sequence shown here is derived from an EMBL/GenBank/DDBJ whole genome shotgun (WGS) entry which is preliminary data.</text>
</comment>
<proteinExistence type="predicted"/>
<reference evidence="1" key="1">
    <citation type="journal article" date="2015" name="Nature">
        <title>Complex archaea that bridge the gap between prokaryotes and eukaryotes.</title>
        <authorList>
            <person name="Spang A."/>
            <person name="Saw J.H."/>
            <person name="Jorgensen S.L."/>
            <person name="Zaremba-Niedzwiedzka K."/>
            <person name="Martijn J."/>
            <person name="Lind A.E."/>
            <person name="van Eijk R."/>
            <person name="Schleper C."/>
            <person name="Guy L."/>
            <person name="Ettema T.J."/>
        </authorList>
    </citation>
    <scope>NUCLEOTIDE SEQUENCE</scope>
</reference>
<sequence>MSKSAELYRMATDEHICPFGLKSKDLLEREGYDVNDHLLDFPAFTRQFLTQNSTLPQT</sequence>
<name>A0A0F9AII2_9ZZZZ</name>
<evidence type="ECO:0008006" key="2">
    <source>
        <dbReference type="Google" id="ProtNLM"/>
    </source>
</evidence>
<gene>
    <name evidence="1" type="ORF">LCGC14_2566260</name>
</gene>
<dbReference type="EMBL" id="LAZR01042499">
    <property type="protein sequence ID" value="KKL09399.1"/>
    <property type="molecule type" value="Genomic_DNA"/>
</dbReference>
<accession>A0A0F9AII2</accession>
<organism evidence="1">
    <name type="scientific">marine sediment metagenome</name>
    <dbReference type="NCBI Taxonomy" id="412755"/>
    <lineage>
        <taxon>unclassified sequences</taxon>
        <taxon>metagenomes</taxon>
        <taxon>ecological metagenomes</taxon>
    </lineage>
</organism>
<dbReference type="AlphaFoldDB" id="A0A0F9AII2"/>
<evidence type="ECO:0000313" key="1">
    <source>
        <dbReference type="EMBL" id="KKL09399.1"/>
    </source>
</evidence>